<name>A0A8T2SCZ2_CERRI</name>
<organism evidence="1 2">
    <name type="scientific">Ceratopteris richardii</name>
    <name type="common">Triangle waterfern</name>
    <dbReference type="NCBI Taxonomy" id="49495"/>
    <lineage>
        <taxon>Eukaryota</taxon>
        <taxon>Viridiplantae</taxon>
        <taxon>Streptophyta</taxon>
        <taxon>Embryophyta</taxon>
        <taxon>Tracheophyta</taxon>
        <taxon>Polypodiopsida</taxon>
        <taxon>Polypodiidae</taxon>
        <taxon>Polypodiales</taxon>
        <taxon>Pteridineae</taxon>
        <taxon>Pteridaceae</taxon>
        <taxon>Parkerioideae</taxon>
        <taxon>Ceratopteris</taxon>
    </lineage>
</organism>
<dbReference type="EMBL" id="CM035425">
    <property type="protein sequence ID" value="KAH7330986.1"/>
    <property type="molecule type" value="Genomic_DNA"/>
</dbReference>
<evidence type="ECO:0000313" key="1">
    <source>
        <dbReference type="EMBL" id="KAH7330986.1"/>
    </source>
</evidence>
<dbReference type="PANTHER" id="PTHR47481:SF14">
    <property type="entry name" value="RETROTRANSPOSON COPIA-LIKE N-TERMINAL DOMAIN-CONTAINING PROTEIN"/>
    <property type="match status" value="1"/>
</dbReference>
<dbReference type="Pfam" id="PF14223">
    <property type="entry name" value="Retrotran_gag_2"/>
    <property type="match status" value="1"/>
</dbReference>
<dbReference type="PANTHER" id="PTHR47481">
    <property type="match status" value="1"/>
</dbReference>
<reference evidence="1" key="1">
    <citation type="submission" date="2021-08" db="EMBL/GenBank/DDBJ databases">
        <title>WGS assembly of Ceratopteris richardii.</title>
        <authorList>
            <person name="Marchant D.B."/>
            <person name="Chen G."/>
            <person name="Jenkins J."/>
            <person name="Shu S."/>
            <person name="Leebens-Mack J."/>
            <person name="Grimwood J."/>
            <person name="Schmutz J."/>
            <person name="Soltis P."/>
            <person name="Soltis D."/>
            <person name="Chen Z.-H."/>
        </authorList>
    </citation>
    <scope>NUCLEOTIDE SEQUENCE</scope>
    <source>
        <strain evidence="1">Whitten #5841</strain>
        <tissue evidence="1">Leaf</tissue>
    </source>
</reference>
<evidence type="ECO:0000313" key="2">
    <source>
        <dbReference type="Proteomes" id="UP000825935"/>
    </source>
</evidence>
<dbReference type="OMA" id="VHWISIC"/>
<protein>
    <recommendedName>
        <fullName evidence="3">DUF4219 domain-containing protein</fullName>
    </recommendedName>
</protein>
<dbReference type="OrthoDB" id="8063676at2759"/>
<evidence type="ECO:0008006" key="3">
    <source>
        <dbReference type="Google" id="ProtNLM"/>
    </source>
</evidence>
<dbReference type="Proteomes" id="UP000825935">
    <property type="component" value="Chromosome 20"/>
</dbReference>
<gene>
    <name evidence="1" type="ORF">KP509_20G011100</name>
</gene>
<proteinExistence type="predicted"/>
<comment type="caution">
    <text evidence="1">The sequence shown here is derived from an EMBL/GenBank/DDBJ whole genome shotgun (WGS) entry which is preliminary data.</text>
</comment>
<sequence>MGDRSTQIGGDKLNKDNYHIWSYRMENFLIGKGLWELVNGEDECLELPENPNVEEQKEYKTWIEKSRKVVHWISICISESLIPHIMKAITPKEAWDIIHKIYGTSTEKSKITDDLASINCKLEDHDMVSIMLNGLEPQYQSLDTSISVRGTMPDFHELVALCMTLEVKLGLNASRSGNLRDHAFFQNRG</sequence>
<keyword evidence="2" id="KW-1185">Reference proteome</keyword>
<dbReference type="AlphaFoldDB" id="A0A8T2SCZ2"/>
<accession>A0A8T2SCZ2</accession>